<gene>
    <name evidence="2" type="ORF">EP47_06325</name>
</gene>
<dbReference type="OrthoDB" id="8265874at2"/>
<dbReference type="Proteomes" id="UP000054422">
    <property type="component" value="Unassembled WGS sequence"/>
</dbReference>
<organism evidence="2 3">
    <name type="scientific">Legionella norrlandica</name>
    <dbReference type="NCBI Taxonomy" id="1498499"/>
    <lineage>
        <taxon>Bacteria</taxon>
        <taxon>Pseudomonadati</taxon>
        <taxon>Pseudomonadota</taxon>
        <taxon>Gammaproteobacteria</taxon>
        <taxon>Legionellales</taxon>
        <taxon>Legionellaceae</taxon>
        <taxon>Legionella</taxon>
    </lineage>
</organism>
<dbReference type="EMBL" id="JNCF01000073">
    <property type="protein sequence ID" value="KGP62382.1"/>
    <property type="molecule type" value="Genomic_DNA"/>
</dbReference>
<sequence>MKKSFYIGICATTISNGLLAGTIGALPEPNQYFFAGGGGSYTSAAVHKQTVYGRGVSRTYTAGVLTSIGSAAGTSSPFYQNQTNLSPHAQVGYLRHFNNTSYFWGAKFAYDYINTFLSDINMTIPQAGANTNVINGSITPFTGNYFVDSVQTHINHEFLLLALIGHSFEYSKVYLGIGPTVFGMQNRINQFVGYADYNGQQATDISGVPANLSKKYWQWGGAAQLGAIYSLNPTWFLDFSYTYAMVGRNTIKYVSPFTNQIGVDNLVGNSFIHPSQFESAQSFTISINGAFNV</sequence>
<dbReference type="AlphaFoldDB" id="A0A0A2SNU2"/>
<dbReference type="RefSeq" id="WP_035891157.1">
    <property type="nucleotide sequence ID" value="NZ_JNCF01000073.1"/>
</dbReference>
<accession>A0A0A2SNU2</accession>
<evidence type="ECO:0000313" key="2">
    <source>
        <dbReference type="EMBL" id="KGP62382.1"/>
    </source>
</evidence>
<keyword evidence="1" id="KW-0732">Signal</keyword>
<keyword evidence="3" id="KW-1185">Reference proteome</keyword>
<feature type="chain" id="PRO_5001993154" description="Outer membrane protein beta-barrel domain-containing protein" evidence="1">
    <location>
        <begin position="21"/>
        <end position="293"/>
    </location>
</feature>
<evidence type="ECO:0000256" key="1">
    <source>
        <dbReference type="SAM" id="SignalP"/>
    </source>
</evidence>
<name>A0A0A2SNU2_9GAMM</name>
<evidence type="ECO:0008006" key="4">
    <source>
        <dbReference type="Google" id="ProtNLM"/>
    </source>
</evidence>
<dbReference type="Gene3D" id="2.40.160.20">
    <property type="match status" value="1"/>
</dbReference>
<feature type="signal peptide" evidence="1">
    <location>
        <begin position="1"/>
        <end position="20"/>
    </location>
</feature>
<evidence type="ECO:0000313" key="3">
    <source>
        <dbReference type="Proteomes" id="UP000054422"/>
    </source>
</evidence>
<reference evidence="2 3" key="1">
    <citation type="submission" date="2014-05" db="EMBL/GenBank/DDBJ databases">
        <authorList>
            <person name="Rizzardi K."/>
            <person name="Winiecka-Krusnell J."/>
            <person name="Ramliden M."/>
            <person name="Alm E."/>
            <person name="Andersson S."/>
            <person name="Byfors S."/>
        </authorList>
    </citation>
    <scope>NUCLEOTIDE SEQUENCE [LARGE SCALE GENOMIC DNA]</scope>
    <source>
        <strain evidence="2 3">LEGN</strain>
    </source>
</reference>
<dbReference type="STRING" id="1498499.EP47_06325"/>
<proteinExistence type="predicted"/>
<protein>
    <recommendedName>
        <fullName evidence="4">Outer membrane protein beta-barrel domain-containing protein</fullName>
    </recommendedName>
</protein>
<comment type="caution">
    <text evidence="2">The sequence shown here is derived from an EMBL/GenBank/DDBJ whole genome shotgun (WGS) entry which is preliminary data.</text>
</comment>